<accession>A0AA92UJB2</accession>
<proteinExistence type="predicted"/>
<dbReference type="EMBL" id="QSCI01000114">
    <property type="protein sequence ID" value="RGX89589.1"/>
    <property type="molecule type" value="Genomic_DNA"/>
</dbReference>
<protein>
    <submittedName>
        <fullName evidence="1">Uncharacterized protein</fullName>
    </submittedName>
</protein>
<gene>
    <name evidence="1" type="ORF">DXA63_14995</name>
</gene>
<organism evidence="1 2">
    <name type="scientific">Segatella copri</name>
    <dbReference type="NCBI Taxonomy" id="165179"/>
    <lineage>
        <taxon>Bacteria</taxon>
        <taxon>Pseudomonadati</taxon>
        <taxon>Bacteroidota</taxon>
        <taxon>Bacteroidia</taxon>
        <taxon>Bacteroidales</taxon>
        <taxon>Prevotellaceae</taxon>
        <taxon>Segatella</taxon>
    </lineage>
</organism>
<sequence length="131" mass="15654">MVVISIFCIFAIEIKSKYKHGKNLWDQEYNDINMFKILHASADYFLCSFEFENQETREHIFADYFDDPLYELLTQFNLDHDVELVGKEIETIPSDLFIRSEAWAKERSKQPFASAWFYPWLRKVNKKALAI</sequence>
<evidence type="ECO:0000313" key="1">
    <source>
        <dbReference type="EMBL" id="RGX89589.1"/>
    </source>
</evidence>
<name>A0AA92UJB2_9BACT</name>
<reference evidence="1 2" key="1">
    <citation type="submission" date="2018-08" db="EMBL/GenBank/DDBJ databases">
        <title>A genome reference for cultivated species of the human gut microbiota.</title>
        <authorList>
            <person name="Zou Y."/>
            <person name="Xue W."/>
            <person name="Luo G."/>
        </authorList>
    </citation>
    <scope>NUCLEOTIDE SEQUENCE [LARGE SCALE GENOMIC DNA]</scope>
    <source>
        <strain evidence="1 2">OF03-3</strain>
    </source>
</reference>
<dbReference type="Proteomes" id="UP000285604">
    <property type="component" value="Unassembled WGS sequence"/>
</dbReference>
<comment type="caution">
    <text evidence="1">The sequence shown here is derived from an EMBL/GenBank/DDBJ whole genome shotgun (WGS) entry which is preliminary data.</text>
</comment>
<dbReference type="AlphaFoldDB" id="A0AA92UJB2"/>
<evidence type="ECO:0000313" key="2">
    <source>
        <dbReference type="Proteomes" id="UP000285604"/>
    </source>
</evidence>